<dbReference type="Proteomes" id="UP000283805">
    <property type="component" value="Unassembled WGS sequence"/>
</dbReference>
<keyword evidence="3" id="KW-1185">Reference proteome</keyword>
<dbReference type="RefSeq" id="WP_245977533.1">
    <property type="nucleotide sequence ID" value="NZ_RAPO01000002.1"/>
</dbReference>
<accession>A0A419WH61</accession>
<feature type="transmembrane region" description="Helical" evidence="1">
    <location>
        <begin position="61"/>
        <end position="84"/>
    </location>
</feature>
<proteinExistence type="predicted"/>
<sequence length="102" mass="11287">MTDHTVRRVGWTVAGVGYAGWLATTAYLAYRVLVVGLSPAQRRAAEQFPARPIEAATSDPLVALLFLTLVAGLLIEGAVLYYGYAQWRAARRRRIELERPAE</sequence>
<evidence type="ECO:0000313" key="3">
    <source>
        <dbReference type="Proteomes" id="UP000283805"/>
    </source>
</evidence>
<protein>
    <submittedName>
        <fullName evidence="2">Uncharacterized protein</fullName>
    </submittedName>
</protein>
<gene>
    <name evidence="2" type="ORF">ATJ93_1697</name>
</gene>
<keyword evidence="1" id="KW-0812">Transmembrane</keyword>
<evidence type="ECO:0000256" key="1">
    <source>
        <dbReference type="SAM" id="Phobius"/>
    </source>
</evidence>
<reference evidence="2 3" key="1">
    <citation type="submission" date="2018-09" db="EMBL/GenBank/DDBJ databases">
        <title>Genomic Encyclopedia of Archaeal and Bacterial Type Strains, Phase II (KMG-II): from individual species to whole genera.</title>
        <authorList>
            <person name="Goeker M."/>
        </authorList>
    </citation>
    <scope>NUCLEOTIDE SEQUENCE [LARGE SCALE GENOMIC DNA]</scope>
    <source>
        <strain evidence="2 3">DSM 13151</strain>
    </source>
</reference>
<name>A0A419WH61_9EURY</name>
<organism evidence="2 3">
    <name type="scientific">Halopiger aswanensis</name>
    <dbReference type="NCBI Taxonomy" id="148449"/>
    <lineage>
        <taxon>Archaea</taxon>
        <taxon>Methanobacteriati</taxon>
        <taxon>Methanobacteriota</taxon>
        <taxon>Stenosarchaea group</taxon>
        <taxon>Halobacteria</taxon>
        <taxon>Halobacteriales</taxon>
        <taxon>Natrialbaceae</taxon>
        <taxon>Halopiger</taxon>
    </lineage>
</organism>
<keyword evidence="1" id="KW-0472">Membrane</keyword>
<dbReference type="AlphaFoldDB" id="A0A419WH61"/>
<keyword evidence="1" id="KW-1133">Transmembrane helix</keyword>
<feature type="transmembrane region" description="Helical" evidence="1">
    <location>
        <begin position="9"/>
        <end position="30"/>
    </location>
</feature>
<comment type="caution">
    <text evidence="2">The sequence shown here is derived from an EMBL/GenBank/DDBJ whole genome shotgun (WGS) entry which is preliminary data.</text>
</comment>
<dbReference type="EMBL" id="RAPO01000002">
    <property type="protein sequence ID" value="RKD94854.1"/>
    <property type="molecule type" value="Genomic_DNA"/>
</dbReference>
<evidence type="ECO:0000313" key="2">
    <source>
        <dbReference type="EMBL" id="RKD94854.1"/>
    </source>
</evidence>